<name>A0A5B7EBV1_PORTR</name>
<proteinExistence type="predicted"/>
<keyword evidence="2" id="KW-1185">Reference proteome</keyword>
<organism evidence="1 2">
    <name type="scientific">Portunus trituberculatus</name>
    <name type="common">Swimming crab</name>
    <name type="synonym">Neptunus trituberculatus</name>
    <dbReference type="NCBI Taxonomy" id="210409"/>
    <lineage>
        <taxon>Eukaryota</taxon>
        <taxon>Metazoa</taxon>
        <taxon>Ecdysozoa</taxon>
        <taxon>Arthropoda</taxon>
        <taxon>Crustacea</taxon>
        <taxon>Multicrustacea</taxon>
        <taxon>Malacostraca</taxon>
        <taxon>Eumalacostraca</taxon>
        <taxon>Eucarida</taxon>
        <taxon>Decapoda</taxon>
        <taxon>Pleocyemata</taxon>
        <taxon>Brachyura</taxon>
        <taxon>Eubrachyura</taxon>
        <taxon>Portunoidea</taxon>
        <taxon>Portunidae</taxon>
        <taxon>Portuninae</taxon>
        <taxon>Portunus</taxon>
    </lineage>
</organism>
<gene>
    <name evidence="1" type="ORF">E2C01_023546</name>
</gene>
<accession>A0A5B7EBV1</accession>
<protein>
    <submittedName>
        <fullName evidence="1">Uncharacterized protein</fullName>
    </submittedName>
</protein>
<comment type="caution">
    <text evidence="1">The sequence shown here is derived from an EMBL/GenBank/DDBJ whole genome shotgun (WGS) entry which is preliminary data.</text>
</comment>
<evidence type="ECO:0000313" key="1">
    <source>
        <dbReference type="EMBL" id="MPC30284.1"/>
    </source>
</evidence>
<dbReference type="AlphaFoldDB" id="A0A5B7EBV1"/>
<reference evidence="1 2" key="1">
    <citation type="submission" date="2019-05" db="EMBL/GenBank/DDBJ databases">
        <title>Another draft genome of Portunus trituberculatus and its Hox gene families provides insights of decapod evolution.</title>
        <authorList>
            <person name="Jeong J.-H."/>
            <person name="Song I."/>
            <person name="Kim S."/>
            <person name="Choi T."/>
            <person name="Kim D."/>
            <person name="Ryu S."/>
            <person name="Kim W."/>
        </authorList>
    </citation>
    <scope>NUCLEOTIDE SEQUENCE [LARGE SCALE GENOMIC DNA]</scope>
    <source>
        <tissue evidence="1">Muscle</tissue>
    </source>
</reference>
<sequence length="78" mass="9059">MLWASSSRTTQRFTQLRSLPRVQRLSCSPERVEGLPHETTSICTATLFIEHETYPSTPELPNLVTQTTYIRNILIFHR</sequence>
<evidence type="ECO:0000313" key="2">
    <source>
        <dbReference type="Proteomes" id="UP000324222"/>
    </source>
</evidence>
<dbReference type="EMBL" id="VSRR010002225">
    <property type="protein sequence ID" value="MPC30284.1"/>
    <property type="molecule type" value="Genomic_DNA"/>
</dbReference>
<dbReference type="Proteomes" id="UP000324222">
    <property type="component" value="Unassembled WGS sequence"/>
</dbReference>